<evidence type="ECO:0000313" key="3">
    <source>
        <dbReference type="Proteomes" id="UP000054302"/>
    </source>
</evidence>
<keyword evidence="3" id="KW-1185">Reference proteome</keyword>
<feature type="compositionally biased region" description="Basic and acidic residues" evidence="1">
    <location>
        <begin position="157"/>
        <end position="189"/>
    </location>
</feature>
<organism evidence="2 3">
    <name type="scientific">Exophiala mesophila</name>
    <name type="common">Black yeast-like fungus</name>
    <dbReference type="NCBI Taxonomy" id="212818"/>
    <lineage>
        <taxon>Eukaryota</taxon>
        <taxon>Fungi</taxon>
        <taxon>Dikarya</taxon>
        <taxon>Ascomycota</taxon>
        <taxon>Pezizomycotina</taxon>
        <taxon>Eurotiomycetes</taxon>
        <taxon>Chaetothyriomycetidae</taxon>
        <taxon>Chaetothyriales</taxon>
        <taxon>Herpotrichiellaceae</taxon>
        <taxon>Exophiala</taxon>
    </lineage>
</organism>
<feature type="compositionally biased region" description="Basic and acidic residues" evidence="1">
    <location>
        <begin position="195"/>
        <end position="205"/>
    </location>
</feature>
<feature type="region of interest" description="Disordered" evidence="1">
    <location>
        <begin position="127"/>
        <end position="252"/>
    </location>
</feature>
<protein>
    <submittedName>
        <fullName evidence="2">Uncharacterized protein</fullName>
    </submittedName>
</protein>
<dbReference type="GeneID" id="27319261"/>
<feature type="compositionally biased region" description="Low complexity" evidence="1">
    <location>
        <begin position="140"/>
        <end position="150"/>
    </location>
</feature>
<dbReference type="AlphaFoldDB" id="A0A0D2AFM6"/>
<reference evidence="2 3" key="1">
    <citation type="submission" date="2015-01" db="EMBL/GenBank/DDBJ databases">
        <title>The Genome Sequence of Exophiala mesophila CBS40295.</title>
        <authorList>
            <consortium name="The Broad Institute Genomics Platform"/>
            <person name="Cuomo C."/>
            <person name="de Hoog S."/>
            <person name="Gorbushina A."/>
            <person name="Stielow B."/>
            <person name="Teixiera M."/>
            <person name="Abouelleil A."/>
            <person name="Chapman S.B."/>
            <person name="Priest M."/>
            <person name="Young S.K."/>
            <person name="Wortman J."/>
            <person name="Nusbaum C."/>
            <person name="Birren B."/>
        </authorList>
    </citation>
    <scope>NUCLEOTIDE SEQUENCE [LARGE SCALE GENOMIC DNA]</scope>
    <source>
        <strain evidence="2 3">CBS 40295</strain>
    </source>
</reference>
<dbReference type="RefSeq" id="XP_016229277.1">
    <property type="nucleotide sequence ID" value="XM_016365628.1"/>
</dbReference>
<dbReference type="HOGENOM" id="CLU_885764_0_0_1"/>
<dbReference type="EMBL" id="KN847520">
    <property type="protein sequence ID" value="KIV97703.1"/>
    <property type="molecule type" value="Genomic_DNA"/>
</dbReference>
<feature type="compositionally biased region" description="Low complexity" evidence="1">
    <location>
        <begin position="222"/>
        <end position="231"/>
    </location>
</feature>
<proteinExistence type="predicted"/>
<accession>A0A0D2AFM6</accession>
<sequence>MCVRTKTSYGCGHEYKTTNECGDSRCTSLERYHYPKSGDCRDCKRGGEVVTRGREGRGRYAKELGRRPDRSEQREPLVEIAGNSEHRSLDVGAGISPWAAPQGNKEKDWGSPTRLKADRAWLQEHAERNTDLQSIRETLSSSSSCSGASSTVVDSPSPRDRPVFEHQEDLHYHDYESDHARRRQMDTTERNLQIEIRHLNDEHDRRSRRHPREHARHDSQESFESAHSTRSSSRRHIKPPTNPYAAYEYRDSGYGSYGSRASNGYESTSTEPYMYSPQQRTLKLKTPSAASYGVYHSGFGVGGVDIVTRTPSYSYVQRRY</sequence>
<dbReference type="Proteomes" id="UP000054302">
    <property type="component" value="Unassembled WGS sequence"/>
</dbReference>
<evidence type="ECO:0000256" key="1">
    <source>
        <dbReference type="SAM" id="MobiDB-lite"/>
    </source>
</evidence>
<dbReference type="OMA" id="VECHSSR"/>
<gene>
    <name evidence="2" type="ORF">PV10_01416</name>
</gene>
<dbReference type="VEuPathDB" id="FungiDB:PV10_01416"/>
<name>A0A0D2AFM6_EXOME</name>
<evidence type="ECO:0000313" key="2">
    <source>
        <dbReference type="EMBL" id="KIV97703.1"/>
    </source>
</evidence>
<dbReference type="OrthoDB" id="4142835at2759"/>